<feature type="chain" id="PRO_5046400296" description="PepSY domain-containing protein" evidence="1">
    <location>
        <begin position="25"/>
        <end position="162"/>
    </location>
</feature>
<dbReference type="SUPFAM" id="SSF160574">
    <property type="entry name" value="BT0923-like"/>
    <property type="match status" value="1"/>
</dbReference>
<protein>
    <recommendedName>
        <fullName evidence="4">PepSY domain-containing protein</fullName>
    </recommendedName>
</protein>
<sequence>MKFKISTHGLMALSLCLSAGHVIADDDDGRDVSLADCPAPVRATIEANTRGGRVDEVEHYKTGAQERYVADVDLPGDLDLSIYVHADGTLLKTREDIPKKDYPAFAATLASARGGKVDDVDKEIVKGKTTYRIEVDRNDKPDLDLIVDADGKVLQETEDKDD</sequence>
<evidence type="ECO:0000256" key="1">
    <source>
        <dbReference type="SAM" id="SignalP"/>
    </source>
</evidence>
<accession>A0ABW2L1P8</accession>
<comment type="caution">
    <text evidence="2">The sequence shown here is derived from an EMBL/GenBank/DDBJ whole genome shotgun (WGS) entry which is preliminary data.</text>
</comment>
<reference evidence="3" key="1">
    <citation type="journal article" date="2019" name="Int. J. Syst. Evol. Microbiol.">
        <title>The Global Catalogue of Microorganisms (GCM) 10K type strain sequencing project: providing services to taxonomists for standard genome sequencing and annotation.</title>
        <authorList>
            <consortium name="The Broad Institute Genomics Platform"/>
            <consortium name="The Broad Institute Genome Sequencing Center for Infectious Disease"/>
            <person name="Wu L."/>
            <person name="Ma J."/>
        </authorList>
    </citation>
    <scope>NUCLEOTIDE SEQUENCE [LARGE SCALE GENOMIC DNA]</scope>
    <source>
        <strain evidence="3">CGMCC 4.1467</strain>
    </source>
</reference>
<dbReference type="RefSeq" id="WP_379709188.1">
    <property type="nucleotide sequence ID" value="NZ_JBHTBS010000001.1"/>
</dbReference>
<dbReference type="Gene3D" id="3.30.505.20">
    <property type="match status" value="1"/>
</dbReference>
<dbReference type="Proteomes" id="UP001596472">
    <property type="component" value="Unassembled WGS sequence"/>
</dbReference>
<keyword evidence="3" id="KW-1185">Reference proteome</keyword>
<gene>
    <name evidence="2" type="ORF">ACFQY0_03630</name>
</gene>
<evidence type="ECO:0008006" key="4">
    <source>
        <dbReference type="Google" id="ProtNLM"/>
    </source>
</evidence>
<name>A0ABW2L1P8_9BACT</name>
<feature type="signal peptide" evidence="1">
    <location>
        <begin position="1"/>
        <end position="24"/>
    </location>
</feature>
<keyword evidence="1" id="KW-0732">Signal</keyword>
<dbReference type="EMBL" id="JBHTBS010000001">
    <property type="protein sequence ID" value="MFC7336256.1"/>
    <property type="molecule type" value="Genomic_DNA"/>
</dbReference>
<evidence type="ECO:0000313" key="3">
    <source>
        <dbReference type="Proteomes" id="UP001596472"/>
    </source>
</evidence>
<evidence type="ECO:0000313" key="2">
    <source>
        <dbReference type="EMBL" id="MFC7336256.1"/>
    </source>
</evidence>
<organism evidence="2 3">
    <name type="scientific">Haloferula chungangensis</name>
    <dbReference type="NCBI Taxonomy" id="1048331"/>
    <lineage>
        <taxon>Bacteria</taxon>
        <taxon>Pseudomonadati</taxon>
        <taxon>Verrucomicrobiota</taxon>
        <taxon>Verrucomicrobiia</taxon>
        <taxon>Verrucomicrobiales</taxon>
        <taxon>Verrucomicrobiaceae</taxon>
        <taxon>Haloferula</taxon>
    </lineage>
</organism>
<proteinExistence type="predicted"/>